<organism evidence="1 2">
    <name type="scientific">Cetraspora pellucida</name>
    <dbReference type="NCBI Taxonomy" id="1433469"/>
    <lineage>
        <taxon>Eukaryota</taxon>
        <taxon>Fungi</taxon>
        <taxon>Fungi incertae sedis</taxon>
        <taxon>Mucoromycota</taxon>
        <taxon>Glomeromycotina</taxon>
        <taxon>Glomeromycetes</taxon>
        <taxon>Diversisporales</taxon>
        <taxon>Gigasporaceae</taxon>
        <taxon>Cetraspora</taxon>
    </lineage>
</organism>
<comment type="caution">
    <text evidence="1">The sequence shown here is derived from an EMBL/GenBank/DDBJ whole genome shotgun (WGS) entry which is preliminary data.</text>
</comment>
<accession>A0ACA9KR87</accession>
<name>A0ACA9KR87_9GLOM</name>
<dbReference type="Proteomes" id="UP000789366">
    <property type="component" value="Unassembled WGS sequence"/>
</dbReference>
<sequence length="239" mass="27367">MNTQKSKATKLTSYQLVFGQQPQTDLQIISMLHQQNIIYEKDILLENQSTLNNDNQSNITINDYDLTQEESQQANCFYILIEDSDQESYISTDNQSCASFDNHKQLHDKAVQQVKKKQQLIHSVMKKCHKTKRTLTLNIANKLEPLSTNDYPALDVIPLGVFVSLRNAATQQNLTRPIWTIQDNTDNLSIQDQTTLQVKKKIQKKVIRVIVIVAEQTVQLKVVHAAKTMHFVLDVVVAY</sequence>
<evidence type="ECO:0000313" key="2">
    <source>
        <dbReference type="Proteomes" id="UP000789366"/>
    </source>
</evidence>
<proteinExistence type="predicted"/>
<protein>
    <submittedName>
        <fullName evidence="1">13317_t:CDS:1</fullName>
    </submittedName>
</protein>
<keyword evidence="2" id="KW-1185">Reference proteome</keyword>
<evidence type="ECO:0000313" key="1">
    <source>
        <dbReference type="EMBL" id="CAG8488767.1"/>
    </source>
</evidence>
<gene>
    <name evidence="1" type="ORF">SPELUC_LOCUS2465</name>
</gene>
<reference evidence="1" key="1">
    <citation type="submission" date="2021-06" db="EMBL/GenBank/DDBJ databases">
        <authorList>
            <person name="Kallberg Y."/>
            <person name="Tangrot J."/>
            <person name="Rosling A."/>
        </authorList>
    </citation>
    <scope>NUCLEOTIDE SEQUENCE</scope>
    <source>
        <strain evidence="1">28 12/20/2015</strain>
    </source>
</reference>
<dbReference type="EMBL" id="CAJVPW010001630">
    <property type="protein sequence ID" value="CAG8488767.1"/>
    <property type="molecule type" value="Genomic_DNA"/>
</dbReference>